<evidence type="ECO:0000256" key="3">
    <source>
        <dbReference type="ARBA" id="ARBA00012452"/>
    </source>
</evidence>
<keyword evidence="8" id="KW-0007">Acetylation</keyword>
<sequence>MLSPWQAFALTIVALFLKMFATAFVQGVARMKSKTFAYPEDAAAFGGTAGAADHPLAERGQRALRNDLENIPMFSFLALAYVQLGCWETGVHVYFPIFVLARIGHTLTFLRPTQPLRNRFYLVGVLVCLVLSGHIVAMVLAG</sequence>
<keyword evidence="5 13" id="KW-0812">Transmembrane</keyword>
<evidence type="ECO:0000256" key="4">
    <source>
        <dbReference type="ARBA" id="ARBA00022679"/>
    </source>
</evidence>
<keyword evidence="4" id="KW-0808">Transferase</keyword>
<dbReference type="RefSeq" id="WP_181234429.1">
    <property type="nucleotide sequence ID" value="NZ_PVNL01000135.1"/>
</dbReference>
<dbReference type="SUPFAM" id="SSF161084">
    <property type="entry name" value="MAPEG domain-like"/>
    <property type="match status" value="1"/>
</dbReference>
<dbReference type="GO" id="GO:0004364">
    <property type="term" value="F:glutathione transferase activity"/>
    <property type="evidence" value="ECO:0007669"/>
    <property type="project" value="UniProtKB-EC"/>
</dbReference>
<dbReference type="InterPro" id="IPR001129">
    <property type="entry name" value="Membr-assoc_MAPEG"/>
</dbReference>
<evidence type="ECO:0000256" key="7">
    <source>
        <dbReference type="ARBA" id="ARBA00022989"/>
    </source>
</evidence>
<evidence type="ECO:0000256" key="10">
    <source>
        <dbReference type="ARBA" id="ARBA00038540"/>
    </source>
</evidence>
<evidence type="ECO:0000256" key="2">
    <source>
        <dbReference type="ARBA" id="ARBA00004477"/>
    </source>
</evidence>
<evidence type="ECO:0000256" key="11">
    <source>
        <dbReference type="ARBA" id="ARBA00039397"/>
    </source>
</evidence>
<evidence type="ECO:0000256" key="5">
    <source>
        <dbReference type="ARBA" id="ARBA00022692"/>
    </source>
</evidence>
<dbReference type="EC" id="2.5.1.18" evidence="3"/>
<dbReference type="Pfam" id="PF01124">
    <property type="entry name" value="MAPEG"/>
    <property type="match status" value="1"/>
</dbReference>
<accession>A0A2S9XTT2</accession>
<evidence type="ECO:0000256" key="8">
    <source>
        <dbReference type="ARBA" id="ARBA00022990"/>
    </source>
</evidence>
<comment type="caution">
    <text evidence="14">The sequence shown here is derived from an EMBL/GenBank/DDBJ whole genome shotgun (WGS) entry which is preliminary data.</text>
</comment>
<dbReference type="AlphaFoldDB" id="A0A2S9XTT2"/>
<reference evidence="14 15" key="1">
    <citation type="submission" date="2018-03" db="EMBL/GenBank/DDBJ databases">
        <title>Draft Genome Sequences of the Obligatory Marine Myxobacteria Enhygromyxa salina SWB007.</title>
        <authorList>
            <person name="Poehlein A."/>
            <person name="Moghaddam J.A."/>
            <person name="Harms H."/>
            <person name="Alanjari M."/>
            <person name="Koenig G.M."/>
            <person name="Daniel R."/>
            <person name="Schaeberle T.F."/>
        </authorList>
    </citation>
    <scope>NUCLEOTIDE SEQUENCE [LARGE SCALE GENOMIC DNA]</scope>
    <source>
        <strain evidence="14 15">SWB007</strain>
    </source>
</reference>
<evidence type="ECO:0000256" key="13">
    <source>
        <dbReference type="SAM" id="Phobius"/>
    </source>
</evidence>
<comment type="subcellular location">
    <subcellularLocation>
        <location evidence="2">Endoplasmic reticulum membrane</location>
        <topology evidence="2">Multi-pass membrane protein</topology>
    </subcellularLocation>
</comment>
<dbReference type="Proteomes" id="UP000238823">
    <property type="component" value="Unassembled WGS sequence"/>
</dbReference>
<dbReference type="InterPro" id="IPR023352">
    <property type="entry name" value="MAPEG-like_dom_sf"/>
</dbReference>
<dbReference type="PANTHER" id="PTHR10689">
    <property type="entry name" value="MICROSOMAL GLUTATHIONE S-TRANSFERASE 1"/>
    <property type="match status" value="1"/>
</dbReference>
<dbReference type="GO" id="GO:0016020">
    <property type="term" value="C:membrane"/>
    <property type="evidence" value="ECO:0007669"/>
    <property type="project" value="InterPro"/>
</dbReference>
<keyword evidence="7 13" id="KW-1133">Transmembrane helix</keyword>
<comment type="function">
    <text evidence="1">Conjugation of reduced glutathione to a wide number of exogenous and endogenous hydrophobic electrophiles.</text>
</comment>
<comment type="subunit">
    <text evidence="10">Homotrimer; The trimer binds only one molecule of glutathione.</text>
</comment>
<dbReference type="PANTHER" id="PTHR10689:SF6">
    <property type="entry name" value="MICROSOMAL GLUTATHIONE S-TRANSFERASE 1"/>
    <property type="match status" value="1"/>
</dbReference>
<comment type="catalytic activity">
    <reaction evidence="12">
        <text>RX + glutathione = an S-substituted glutathione + a halide anion + H(+)</text>
        <dbReference type="Rhea" id="RHEA:16437"/>
        <dbReference type="ChEBI" id="CHEBI:15378"/>
        <dbReference type="ChEBI" id="CHEBI:16042"/>
        <dbReference type="ChEBI" id="CHEBI:17792"/>
        <dbReference type="ChEBI" id="CHEBI:57925"/>
        <dbReference type="ChEBI" id="CHEBI:90779"/>
        <dbReference type="EC" id="2.5.1.18"/>
    </reaction>
    <physiologicalReaction direction="left-to-right" evidence="12">
        <dbReference type="Rhea" id="RHEA:16438"/>
    </physiologicalReaction>
</comment>
<evidence type="ECO:0000256" key="1">
    <source>
        <dbReference type="ARBA" id="ARBA00003701"/>
    </source>
</evidence>
<proteinExistence type="predicted"/>
<gene>
    <name evidence="14" type="ORF">ENSA7_70580</name>
</gene>
<evidence type="ECO:0000256" key="12">
    <source>
        <dbReference type="ARBA" id="ARBA00049385"/>
    </source>
</evidence>
<keyword evidence="6" id="KW-0256">Endoplasmic reticulum</keyword>
<organism evidence="14 15">
    <name type="scientific">Enhygromyxa salina</name>
    <dbReference type="NCBI Taxonomy" id="215803"/>
    <lineage>
        <taxon>Bacteria</taxon>
        <taxon>Pseudomonadati</taxon>
        <taxon>Myxococcota</taxon>
        <taxon>Polyangia</taxon>
        <taxon>Nannocystales</taxon>
        <taxon>Nannocystaceae</taxon>
        <taxon>Enhygromyxa</taxon>
    </lineage>
</organism>
<evidence type="ECO:0000256" key="6">
    <source>
        <dbReference type="ARBA" id="ARBA00022824"/>
    </source>
</evidence>
<feature type="transmembrane region" description="Helical" evidence="13">
    <location>
        <begin position="74"/>
        <end position="99"/>
    </location>
</feature>
<keyword evidence="9 13" id="KW-0472">Membrane</keyword>
<evidence type="ECO:0000313" key="15">
    <source>
        <dbReference type="Proteomes" id="UP000238823"/>
    </source>
</evidence>
<dbReference type="InterPro" id="IPR040162">
    <property type="entry name" value="MGST1-like"/>
</dbReference>
<protein>
    <recommendedName>
        <fullName evidence="11">Microsomal glutathione S-transferase 1</fullName>
        <ecNumber evidence="3">2.5.1.18</ecNumber>
    </recommendedName>
</protein>
<dbReference type="Gene3D" id="1.20.120.550">
    <property type="entry name" value="Membrane associated eicosanoid/glutathione metabolism-like domain"/>
    <property type="match status" value="1"/>
</dbReference>
<evidence type="ECO:0000256" key="9">
    <source>
        <dbReference type="ARBA" id="ARBA00023136"/>
    </source>
</evidence>
<dbReference type="EMBL" id="PVNL01000135">
    <property type="protein sequence ID" value="PRP96244.1"/>
    <property type="molecule type" value="Genomic_DNA"/>
</dbReference>
<name>A0A2S9XTT2_9BACT</name>
<evidence type="ECO:0000313" key="14">
    <source>
        <dbReference type="EMBL" id="PRP96244.1"/>
    </source>
</evidence>
<feature type="transmembrane region" description="Helical" evidence="13">
    <location>
        <begin position="120"/>
        <end position="141"/>
    </location>
</feature>